<evidence type="ECO:0000256" key="3">
    <source>
        <dbReference type="ARBA" id="ARBA00022782"/>
    </source>
</evidence>
<keyword evidence="2" id="KW-0217">Developmental protein</keyword>
<dbReference type="PANTHER" id="PTHR33405">
    <property type="entry name" value="PROTEIN FLX-LIKE 2"/>
    <property type="match status" value="1"/>
</dbReference>
<keyword evidence="8" id="KW-1185">Reference proteome</keyword>
<sequence>MSGRNYLPRDAFILRKGERHPISIGDHRVIHRLPQHEAQPRLHPAAVLEDHIAVQHRQIQTLLLENQRFATTHVSLKRQLSDVQQDLQHLSATASTIKDDCDVEVRQVYENSIRTNAEIRGIEGVCAELAQVNDDIKKMSGDCEELTAKLKEIEDELAKVRPELKQVKAIKTEIATMQKGIQKGRAAVEYEKKMQTINQEHSQILEKNLNSMNNDIENLRAEVADAENRARAVAALATPSPAYPAGYGGAPPATGYGGNMYPNPYAVQQVHCEAGSGYGGVHYNPYPPL</sequence>
<organism evidence="7 8">
    <name type="scientific">Cuscuta europaea</name>
    <name type="common">European dodder</name>
    <dbReference type="NCBI Taxonomy" id="41803"/>
    <lineage>
        <taxon>Eukaryota</taxon>
        <taxon>Viridiplantae</taxon>
        <taxon>Streptophyta</taxon>
        <taxon>Embryophyta</taxon>
        <taxon>Tracheophyta</taxon>
        <taxon>Spermatophyta</taxon>
        <taxon>Magnoliopsida</taxon>
        <taxon>eudicotyledons</taxon>
        <taxon>Gunneridae</taxon>
        <taxon>Pentapetalae</taxon>
        <taxon>asterids</taxon>
        <taxon>lamiids</taxon>
        <taxon>Solanales</taxon>
        <taxon>Convolvulaceae</taxon>
        <taxon>Cuscuteae</taxon>
        <taxon>Cuscuta</taxon>
        <taxon>Cuscuta subgen. Cuscuta</taxon>
    </lineage>
</organism>
<evidence type="ECO:0000256" key="5">
    <source>
        <dbReference type="ARBA" id="ARBA00023089"/>
    </source>
</evidence>
<evidence type="ECO:0000256" key="2">
    <source>
        <dbReference type="ARBA" id="ARBA00022473"/>
    </source>
</evidence>
<evidence type="ECO:0000313" key="7">
    <source>
        <dbReference type="EMBL" id="CAH9074774.1"/>
    </source>
</evidence>
<dbReference type="Gene3D" id="1.10.287.1490">
    <property type="match status" value="1"/>
</dbReference>
<protein>
    <submittedName>
        <fullName evidence="7">Uncharacterized protein</fullName>
    </submittedName>
</protein>
<evidence type="ECO:0000256" key="6">
    <source>
        <dbReference type="SAM" id="Coils"/>
    </source>
</evidence>
<comment type="caution">
    <text evidence="7">The sequence shown here is derived from an EMBL/GenBank/DDBJ whole genome shotgun (WGS) entry which is preliminary data.</text>
</comment>
<keyword evidence="5" id="KW-0287">Flowering</keyword>
<evidence type="ECO:0000313" key="8">
    <source>
        <dbReference type="Proteomes" id="UP001152484"/>
    </source>
</evidence>
<keyword evidence="3" id="KW-0221">Differentiation</keyword>
<keyword evidence="4 6" id="KW-0175">Coiled coil</keyword>
<reference evidence="7" key="1">
    <citation type="submission" date="2022-07" db="EMBL/GenBank/DDBJ databases">
        <authorList>
            <person name="Macas J."/>
            <person name="Novak P."/>
            <person name="Neumann P."/>
        </authorList>
    </citation>
    <scope>NUCLEOTIDE SEQUENCE</scope>
</reference>
<dbReference type="GO" id="GO:0009908">
    <property type="term" value="P:flower development"/>
    <property type="evidence" value="ECO:0007669"/>
    <property type="project" value="UniProtKB-KW"/>
</dbReference>
<evidence type="ECO:0000256" key="1">
    <source>
        <dbReference type="ARBA" id="ARBA00005405"/>
    </source>
</evidence>
<dbReference type="Proteomes" id="UP001152484">
    <property type="component" value="Unassembled WGS sequence"/>
</dbReference>
<dbReference type="AlphaFoldDB" id="A0A9P0YTB1"/>
<dbReference type="InterPro" id="IPR040353">
    <property type="entry name" value="FLX/FLX-like"/>
</dbReference>
<dbReference type="GO" id="GO:0030154">
    <property type="term" value="P:cell differentiation"/>
    <property type="evidence" value="ECO:0007669"/>
    <property type="project" value="UniProtKB-KW"/>
</dbReference>
<dbReference type="PANTHER" id="PTHR33405:SF17">
    <property type="entry name" value="PROTEIN FLC EXPRESSOR"/>
    <property type="match status" value="1"/>
</dbReference>
<comment type="similarity">
    <text evidence="1">Belongs to the FLX family.</text>
</comment>
<proteinExistence type="inferred from homology"/>
<accession>A0A9P0YTB1</accession>
<evidence type="ECO:0000256" key="4">
    <source>
        <dbReference type="ARBA" id="ARBA00023054"/>
    </source>
</evidence>
<gene>
    <name evidence="7" type="ORF">CEURO_LOCUS5306</name>
</gene>
<dbReference type="EMBL" id="CAMAPE010000009">
    <property type="protein sequence ID" value="CAH9074774.1"/>
    <property type="molecule type" value="Genomic_DNA"/>
</dbReference>
<feature type="coiled-coil region" evidence="6">
    <location>
        <begin position="187"/>
        <end position="236"/>
    </location>
</feature>
<name>A0A9P0YTB1_CUSEU</name>
<feature type="coiled-coil region" evidence="6">
    <location>
        <begin position="129"/>
        <end position="163"/>
    </location>
</feature>
<dbReference type="OrthoDB" id="1928946at2759"/>